<keyword evidence="7 10" id="KW-0443">Lipid metabolism</keyword>
<evidence type="ECO:0000256" key="4">
    <source>
        <dbReference type="ARBA" id="ARBA00022692"/>
    </source>
</evidence>
<keyword evidence="9 10" id="KW-0275">Fatty acid biosynthesis</keyword>
<dbReference type="InterPro" id="IPR002076">
    <property type="entry name" value="ELO_fam"/>
</dbReference>
<accession>A0ABN8BC42</accession>
<proteinExistence type="inferred from homology"/>
<protein>
    <recommendedName>
        <fullName evidence="10">Elongation of very long chain fatty acids protein</fullName>
        <ecNumber evidence="10">2.3.1.199</ecNumber>
    </recommendedName>
    <alternativeName>
        <fullName evidence="10">Very-long-chain 3-oxoacyl-CoA synthase</fullName>
    </alternativeName>
</protein>
<keyword evidence="5 10" id="KW-0276">Fatty acid metabolism</keyword>
<evidence type="ECO:0000256" key="1">
    <source>
        <dbReference type="ARBA" id="ARBA00004141"/>
    </source>
</evidence>
<keyword evidence="3 10" id="KW-0808">Transferase</keyword>
<keyword evidence="12" id="KW-1185">Reference proteome</keyword>
<evidence type="ECO:0000256" key="10">
    <source>
        <dbReference type="RuleBase" id="RU361115"/>
    </source>
</evidence>
<evidence type="ECO:0000256" key="6">
    <source>
        <dbReference type="ARBA" id="ARBA00022989"/>
    </source>
</evidence>
<dbReference type="PANTHER" id="PTHR11157">
    <property type="entry name" value="FATTY ACID ACYL TRANSFERASE-RELATED"/>
    <property type="match status" value="1"/>
</dbReference>
<feature type="transmembrane region" description="Helical" evidence="10">
    <location>
        <begin position="33"/>
        <end position="52"/>
    </location>
</feature>
<keyword evidence="6 10" id="KW-1133">Transmembrane helix</keyword>
<evidence type="ECO:0000256" key="9">
    <source>
        <dbReference type="ARBA" id="ARBA00023160"/>
    </source>
</evidence>
<dbReference type="PANTHER" id="PTHR11157:SF103">
    <property type="entry name" value="ELONGATION OF VERY LONG CHAIN FATTY ACIDS PROTEIN"/>
    <property type="match status" value="1"/>
</dbReference>
<organism evidence="11 12">
    <name type="scientific">Chilo suppressalis</name>
    <name type="common">Asiatic rice borer moth</name>
    <dbReference type="NCBI Taxonomy" id="168631"/>
    <lineage>
        <taxon>Eukaryota</taxon>
        <taxon>Metazoa</taxon>
        <taxon>Ecdysozoa</taxon>
        <taxon>Arthropoda</taxon>
        <taxon>Hexapoda</taxon>
        <taxon>Insecta</taxon>
        <taxon>Pterygota</taxon>
        <taxon>Neoptera</taxon>
        <taxon>Endopterygota</taxon>
        <taxon>Lepidoptera</taxon>
        <taxon>Glossata</taxon>
        <taxon>Ditrysia</taxon>
        <taxon>Pyraloidea</taxon>
        <taxon>Crambidae</taxon>
        <taxon>Crambinae</taxon>
        <taxon>Chilo</taxon>
    </lineage>
</organism>
<feature type="transmembrane region" description="Helical" evidence="10">
    <location>
        <begin position="64"/>
        <end position="91"/>
    </location>
</feature>
<feature type="transmembrane region" description="Helical" evidence="10">
    <location>
        <begin position="200"/>
        <end position="218"/>
    </location>
</feature>
<dbReference type="Proteomes" id="UP001153292">
    <property type="component" value="Chromosome 9"/>
</dbReference>
<reference evidence="11" key="1">
    <citation type="submission" date="2021-12" db="EMBL/GenBank/DDBJ databases">
        <authorList>
            <person name="King R."/>
        </authorList>
    </citation>
    <scope>NUCLEOTIDE SEQUENCE</scope>
</reference>
<evidence type="ECO:0000256" key="8">
    <source>
        <dbReference type="ARBA" id="ARBA00023136"/>
    </source>
</evidence>
<dbReference type="EMBL" id="OU963902">
    <property type="protein sequence ID" value="CAH0407548.1"/>
    <property type="molecule type" value="Genomic_DNA"/>
</dbReference>
<feature type="transmembrane region" description="Helical" evidence="10">
    <location>
        <begin position="137"/>
        <end position="156"/>
    </location>
</feature>
<keyword evidence="4 10" id="KW-0812">Transmembrane</keyword>
<name>A0ABN8BC42_CHISP</name>
<comment type="catalytic activity">
    <reaction evidence="10">
        <text>a very-long-chain acyl-CoA + malonyl-CoA + H(+) = a very-long-chain 3-oxoacyl-CoA + CO2 + CoA</text>
        <dbReference type="Rhea" id="RHEA:32727"/>
        <dbReference type="ChEBI" id="CHEBI:15378"/>
        <dbReference type="ChEBI" id="CHEBI:16526"/>
        <dbReference type="ChEBI" id="CHEBI:57287"/>
        <dbReference type="ChEBI" id="CHEBI:57384"/>
        <dbReference type="ChEBI" id="CHEBI:90725"/>
        <dbReference type="ChEBI" id="CHEBI:90736"/>
        <dbReference type="EC" id="2.3.1.199"/>
    </reaction>
</comment>
<evidence type="ECO:0000313" key="11">
    <source>
        <dbReference type="EMBL" id="CAH0407548.1"/>
    </source>
</evidence>
<sequence>MSFSLGKNPAWDLNKSAYSELDSMPLMQSPGPVLMILAGYLLIILKIGPAFMRKREAFKLTKTLAFYNALQVVLSAYLFQMYFFAIARMGVVPKACYMNQDKTRKEILNYIWWYFAAKLTELLDTVFFILRKKDNQVTFLHLYHHSIMMTGTWLVLKYCPSHTLIFIGMTNSLVHVVMYTYYGLAAFGPKFQKYLKWKKYITTMQLIQFVSIIIQYVLSVKLSECPPSKGVATAIASNTVFFLLLFLNFYRQSYRKNKRQAENKLTEKASTVKTVTENLPQEHLKVN</sequence>
<keyword evidence="2 10" id="KW-0444">Lipid biosynthesis</keyword>
<evidence type="ECO:0000256" key="3">
    <source>
        <dbReference type="ARBA" id="ARBA00022679"/>
    </source>
</evidence>
<feature type="transmembrane region" description="Helical" evidence="10">
    <location>
        <begin position="111"/>
        <end position="130"/>
    </location>
</feature>
<evidence type="ECO:0000256" key="2">
    <source>
        <dbReference type="ARBA" id="ARBA00022516"/>
    </source>
</evidence>
<dbReference type="Pfam" id="PF01151">
    <property type="entry name" value="ELO"/>
    <property type="match status" value="1"/>
</dbReference>
<evidence type="ECO:0000256" key="7">
    <source>
        <dbReference type="ARBA" id="ARBA00023098"/>
    </source>
</evidence>
<comment type="similarity">
    <text evidence="10">Belongs to the ELO family.</text>
</comment>
<gene>
    <name evidence="11" type="ORF">CHILSU_LOCUS10948</name>
</gene>
<keyword evidence="8 10" id="KW-0472">Membrane</keyword>
<evidence type="ECO:0000313" key="12">
    <source>
        <dbReference type="Proteomes" id="UP001153292"/>
    </source>
</evidence>
<feature type="transmembrane region" description="Helical" evidence="10">
    <location>
        <begin position="230"/>
        <end position="250"/>
    </location>
</feature>
<comment type="subcellular location">
    <subcellularLocation>
        <location evidence="1">Membrane</location>
        <topology evidence="1">Multi-pass membrane protein</topology>
    </subcellularLocation>
</comment>
<dbReference type="EC" id="2.3.1.199" evidence="10"/>
<feature type="transmembrane region" description="Helical" evidence="10">
    <location>
        <begin position="162"/>
        <end position="188"/>
    </location>
</feature>
<evidence type="ECO:0000256" key="5">
    <source>
        <dbReference type="ARBA" id="ARBA00022832"/>
    </source>
</evidence>